<feature type="compositionally biased region" description="Basic and acidic residues" evidence="20">
    <location>
        <begin position="702"/>
        <end position="728"/>
    </location>
</feature>
<dbReference type="Pfam" id="PF07653">
    <property type="entry name" value="SH3_2"/>
    <property type="match status" value="1"/>
</dbReference>
<feature type="region of interest" description="Disordered" evidence="20">
    <location>
        <begin position="380"/>
        <end position="920"/>
    </location>
</feature>
<evidence type="ECO:0000256" key="5">
    <source>
        <dbReference type="ARBA" id="ARBA00022483"/>
    </source>
</evidence>
<evidence type="ECO:0000256" key="19">
    <source>
        <dbReference type="SAM" id="Coils"/>
    </source>
</evidence>
<reference evidence="22 23" key="1">
    <citation type="journal article" date="2010" name="Nature">
        <title>The sequence and de novo assembly of the giant panda genome.</title>
        <authorList>
            <person name="Li R."/>
            <person name="Fan W."/>
            <person name="Tian G."/>
            <person name="Zhu H."/>
            <person name="He L."/>
            <person name="Cai J."/>
            <person name="Huang Q."/>
            <person name="Cai Q."/>
            <person name="Li B."/>
            <person name="Bai Y."/>
            <person name="Zhang Z."/>
            <person name="Zhang Y."/>
            <person name="Wang W."/>
            <person name="Li J."/>
            <person name="Wei F."/>
            <person name="Li H."/>
            <person name="Jian M."/>
            <person name="Li J."/>
            <person name="Zhang Z."/>
            <person name="Nielsen R."/>
            <person name="Li D."/>
            <person name="Gu W."/>
            <person name="Yang Z."/>
            <person name="Xuan Z."/>
            <person name="Ryder O.A."/>
            <person name="Leung F.C."/>
            <person name="Zhou Y."/>
            <person name="Cao J."/>
            <person name="Sun X."/>
            <person name="Fu Y."/>
            <person name="Fang X."/>
            <person name="Guo X."/>
            <person name="Wang B."/>
            <person name="Hou R."/>
            <person name="Shen F."/>
            <person name="Mu B."/>
            <person name="Ni P."/>
            <person name="Lin R."/>
            <person name="Qian W."/>
            <person name="Wang G."/>
            <person name="Yu C."/>
            <person name="Nie W."/>
            <person name="Wang J."/>
            <person name="Wu Z."/>
            <person name="Liang H."/>
            <person name="Min J."/>
            <person name="Wu Q."/>
            <person name="Cheng S."/>
            <person name="Ruan J."/>
            <person name="Wang M."/>
            <person name="Shi Z."/>
            <person name="Wen M."/>
            <person name="Liu B."/>
            <person name="Ren X."/>
            <person name="Zheng H."/>
            <person name="Dong D."/>
            <person name="Cook K."/>
            <person name="Shan G."/>
            <person name="Zhang H."/>
            <person name="Kosiol C."/>
            <person name="Xie X."/>
            <person name="Lu Z."/>
            <person name="Zheng H."/>
            <person name="Li Y."/>
            <person name="Steiner C.C."/>
            <person name="Lam T.T."/>
            <person name="Lin S."/>
            <person name="Zhang Q."/>
            <person name="Li G."/>
            <person name="Tian J."/>
            <person name="Gong T."/>
            <person name="Liu H."/>
            <person name="Zhang D."/>
            <person name="Fang L."/>
            <person name="Ye C."/>
            <person name="Zhang J."/>
            <person name="Hu W."/>
            <person name="Xu A."/>
            <person name="Ren Y."/>
            <person name="Zhang G."/>
            <person name="Bruford M.W."/>
            <person name="Li Q."/>
            <person name="Ma L."/>
            <person name="Guo Y."/>
            <person name="An N."/>
            <person name="Hu Y."/>
            <person name="Zheng Y."/>
            <person name="Shi Y."/>
            <person name="Li Z."/>
            <person name="Liu Q."/>
            <person name="Chen Y."/>
            <person name="Zhao J."/>
            <person name="Qu N."/>
            <person name="Zhao S."/>
            <person name="Tian F."/>
            <person name="Wang X."/>
            <person name="Wang H."/>
            <person name="Xu L."/>
            <person name="Liu X."/>
            <person name="Vinar T."/>
            <person name="Wang Y."/>
            <person name="Lam T.W."/>
            <person name="Yiu S.M."/>
            <person name="Liu S."/>
            <person name="Zhang H."/>
            <person name="Li D."/>
            <person name="Huang Y."/>
            <person name="Wang X."/>
            <person name="Yang G."/>
            <person name="Jiang Z."/>
            <person name="Wang J."/>
            <person name="Qin N."/>
            <person name="Li L."/>
            <person name="Li J."/>
            <person name="Bolund L."/>
            <person name="Kristiansen K."/>
            <person name="Wong G.K."/>
            <person name="Olson M."/>
            <person name="Zhang X."/>
            <person name="Li S."/>
            <person name="Yang H."/>
            <person name="Wang J."/>
            <person name="Wang J."/>
        </authorList>
    </citation>
    <scope>NUCLEOTIDE SEQUENCE [LARGE SCALE GENOMIC DNA]</scope>
</reference>
<keyword evidence="15" id="KW-0325">Glycoprotein</keyword>
<keyword evidence="8" id="KW-0732">Signal</keyword>
<keyword evidence="5" id="KW-0268">Exocytosis</keyword>
<keyword evidence="12" id="KW-1133">Transmembrane helix</keyword>
<feature type="compositionally biased region" description="Basic and acidic residues" evidence="20">
    <location>
        <begin position="242"/>
        <end position="251"/>
    </location>
</feature>
<evidence type="ECO:0000256" key="4">
    <source>
        <dbReference type="ARBA" id="ARBA00022481"/>
    </source>
</evidence>
<dbReference type="SMART" id="SM00326">
    <property type="entry name" value="SH3"/>
    <property type="match status" value="1"/>
</dbReference>
<dbReference type="GO" id="GO:0070971">
    <property type="term" value="C:endoplasmic reticulum exit site"/>
    <property type="evidence" value="ECO:0007669"/>
    <property type="project" value="Ensembl"/>
</dbReference>
<evidence type="ECO:0000256" key="11">
    <source>
        <dbReference type="ARBA" id="ARBA00022927"/>
    </source>
</evidence>
<dbReference type="GO" id="GO:0002687">
    <property type="term" value="P:positive regulation of leukocyte migration"/>
    <property type="evidence" value="ECO:0007669"/>
    <property type="project" value="Ensembl"/>
</dbReference>
<evidence type="ECO:0000256" key="1">
    <source>
        <dbReference type="ARBA" id="ARBA00004389"/>
    </source>
</evidence>
<feature type="region of interest" description="Disordered" evidence="20">
    <location>
        <begin position="1092"/>
        <end position="1128"/>
    </location>
</feature>
<accession>A0A7N5JUE6</accession>
<feature type="compositionally biased region" description="Basic and acidic residues" evidence="20">
    <location>
        <begin position="821"/>
        <end position="838"/>
    </location>
</feature>
<dbReference type="InterPro" id="IPR051500">
    <property type="entry name" value="cTAGE_MIA/OTOR"/>
</dbReference>
<keyword evidence="3" id="KW-0813">Transport</keyword>
<dbReference type="GO" id="GO:2000402">
    <property type="term" value="P:negative regulation of lymphocyte migration"/>
    <property type="evidence" value="ECO:0007669"/>
    <property type="project" value="Ensembl"/>
</dbReference>
<feature type="compositionally biased region" description="Basic and acidic residues" evidence="20">
    <location>
        <begin position="280"/>
        <end position="291"/>
    </location>
</feature>
<dbReference type="GO" id="GO:0038024">
    <property type="term" value="F:cargo receptor activity"/>
    <property type="evidence" value="ECO:0007669"/>
    <property type="project" value="Ensembl"/>
</dbReference>
<feature type="compositionally biased region" description="Basic and acidic residues" evidence="20">
    <location>
        <begin position="632"/>
        <end position="642"/>
    </location>
</feature>
<comment type="subcellular location">
    <subcellularLocation>
        <location evidence="1">Endoplasmic reticulum membrane</location>
        <topology evidence="1">Single-pass membrane protein</topology>
    </subcellularLocation>
</comment>
<feature type="compositionally biased region" description="Polar residues" evidence="20">
    <location>
        <begin position="1708"/>
        <end position="1725"/>
    </location>
</feature>
<evidence type="ECO:0000256" key="20">
    <source>
        <dbReference type="SAM" id="MobiDB-lite"/>
    </source>
</evidence>
<keyword evidence="7" id="KW-0812">Transmembrane</keyword>
<evidence type="ECO:0000313" key="23">
    <source>
        <dbReference type="Proteomes" id="UP000008912"/>
    </source>
</evidence>
<feature type="region of interest" description="Disordered" evidence="20">
    <location>
        <begin position="194"/>
        <end position="306"/>
    </location>
</feature>
<dbReference type="FunFam" id="2.30.30.40:FF:000162">
    <property type="entry name" value="MIA SH3 domain ER export factor 3"/>
    <property type="match status" value="1"/>
</dbReference>
<feature type="domain" description="SH3" evidence="21">
    <location>
        <begin position="84"/>
        <end position="146"/>
    </location>
</feature>
<dbReference type="GO" id="GO:1903038">
    <property type="term" value="P:negative regulation of leukocyte cell-cell adhesion"/>
    <property type="evidence" value="ECO:0007669"/>
    <property type="project" value="Ensembl"/>
</dbReference>
<feature type="compositionally biased region" description="Basic and acidic residues" evidence="20">
    <location>
        <begin position="497"/>
        <end position="521"/>
    </location>
</feature>
<keyword evidence="13 19" id="KW-0175">Coiled coil</keyword>
<feature type="compositionally biased region" description="Basic and acidic residues" evidence="20">
    <location>
        <begin position="869"/>
        <end position="881"/>
    </location>
</feature>
<dbReference type="Proteomes" id="UP000008912">
    <property type="component" value="Unassembled WGS sequence"/>
</dbReference>
<dbReference type="GO" id="GO:0042060">
    <property type="term" value="P:wound healing"/>
    <property type="evidence" value="ECO:0007669"/>
    <property type="project" value="Ensembl"/>
</dbReference>
<reference evidence="22" key="3">
    <citation type="submission" date="2025-09" db="UniProtKB">
        <authorList>
            <consortium name="Ensembl"/>
        </authorList>
    </citation>
    <scope>IDENTIFICATION</scope>
</reference>
<feature type="compositionally biased region" description="Polar residues" evidence="20">
    <location>
        <begin position="1974"/>
        <end position="1989"/>
    </location>
</feature>
<dbReference type="PANTHER" id="PTHR23158">
    <property type="entry name" value="MELANOMA INHIBITORY ACTIVITY-RELATED"/>
    <property type="match status" value="1"/>
</dbReference>
<feature type="coiled-coil region" evidence="19">
    <location>
        <begin position="1617"/>
        <end position="1697"/>
    </location>
</feature>
<proteinExistence type="inferred from homology"/>
<feature type="compositionally biased region" description="Pro residues" evidence="20">
    <location>
        <begin position="1736"/>
        <end position="1746"/>
    </location>
</feature>
<feature type="region of interest" description="Disordered" evidence="20">
    <location>
        <begin position="932"/>
        <end position="957"/>
    </location>
</feature>
<protein>
    <recommendedName>
        <fullName evidence="17">Transport and Golgi organization protein 1 homolog</fullName>
    </recommendedName>
</protein>
<evidence type="ECO:0000256" key="10">
    <source>
        <dbReference type="ARBA" id="ARBA00022892"/>
    </source>
</evidence>
<feature type="compositionally biased region" description="Pro residues" evidence="20">
    <location>
        <begin position="1940"/>
        <end position="1957"/>
    </location>
</feature>
<keyword evidence="9" id="KW-0256">Endoplasmic reticulum</keyword>
<organism evidence="22 23">
    <name type="scientific">Ailuropoda melanoleuca</name>
    <name type="common">Giant panda</name>
    <dbReference type="NCBI Taxonomy" id="9646"/>
    <lineage>
        <taxon>Eukaryota</taxon>
        <taxon>Metazoa</taxon>
        <taxon>Chordata</taxon>
        <taxon>Craniata</taxon>
        <taxon>Vertebrata</taxon>
        <taxon>Euteleostomi</taxon>
        <taxon>Mammalia</taxon>
        <taxon>Eutheria</taxon>
        <taxon>Laurasiatheria</taxon>
        <taxon>Carnivora</taxon>
        <taxon>Caniformia</taxon>
        <taxon>Ursidae</taxon>
        <taxon>Ailuropoda</taxon>
    </lineage>
</organism>
<dbReference type="GeneTree" id="ENSGT00950000182767"/>
<evidence type="ECO:0000256" key="14">
    <source>
        <dbReference type="ARBA" id="ARBA00023136"/>
    </source>
</evidence>
<feature type="coiled-coil region" evidence="19">
    <location>
        <begin position="1550"/>
        <end position="1591"/>
    </location>
</feature>
<evidence type="ECO:0000256" key="7">
    <source>
        <dbReference type="ARBA" id="ARBA00022692"/>
    </source>
</evidence>
<feature type="compositionally biased region" description="Basic and acidic residues" evidence="20">
    <location>
        <begin position="554"/>
        <end position="570"/>
    </location>
</feature>
<keyword evidence="10" id="KW-0931">ER-Golgi transport</keyword>
<evidence type="ECO:0000259" key="21">
    <source>
        <dbReference type="PROSITE" id="PS50002"/>
    </source>
</evidence>
<dbReference type="GO" id="GO:0090110">
    <property type="term" value="P:COPII-coated vesicle cargo loading"/>
    <property type="evidence" value="ECO:0007669"/>
    <property type="project" value="Ensembl"/>
</dbReference>
<evidence type="ECO:0000256" key="18">
    <source>
        <dbReference type="PROSITE-ProRule" id="PRU00192"/>
    </source>
</evidence>
<reference evidence="22" key="2">
    <citation type="submission" date="2025-08" db="UniProtKB">
        <authorList>
            <consortium name="Ensembl"/>
        </authorList>
    </citation>
    <scope>IDENTIFICATION</scope>
</reference>
<dbReference type="GO" id="GO:0009306">
    <property type="term" value="P:protein secretion"/>
    <property type="evidence" value="ECO:0007669"/>
    <property type="project" value="TreeGrafter"/>
</dbReference>
<feature type="compositionally biased region" description="Polar residues" evidence="20">
    <location>
        <begin position="292"/>
        <end position="302"/>
    </location>
</feature>
<evidence type="ECO:0000256" key="6">
    <source>
        <dbReference type="ARBA" id="ARBA00022553"/>
    </source>
</evidence>
<dbReference type="InParanoid" id="A0A7N5JUE6"/>
<gene>
    <name evidence="22" type="primary">MIA3</name>
</gene>
<dbReference type="GO" id="GO:0070973">
    <property type="term" value="P:protein localization to endoplasmic reticulum exit site"/>
    <property type="evidence" value="ECO:0007669"/>
    <property type="project" value="Ensembl"/>
</dbReference>
<dbReference type="GO" id="GO:0042953">
    <property type="term" value="P:lipoprotein transport"/>
    <property type="evidence" value="ECO:0007669"/>
    <property type="project" value="Ensembl"/>
</dbReference>
<evidence type="ECO:0000256" key="9">
    <source>
        <dbReference type="ARBA" id="ARBA00022824"/>
    </source>
</evidence>
<dbReference type="PROSITE" id="PS50002">
    <property type="entry name" value="SH3"/>
    <property type="match status" value="1"/>
</dbReference>
<dbReference type="PANTHER" id="PTHR23158:SF54">
    <property type="entry name" value="TRANSPORT AND GOLGI ORGANIZATION PROTEIN 1 HOMOLOG"/>
    <property type="match status" value="1"/>
</dbReference>
<dbReference type="SUPFAM" id="SSF50044">
    <property type="entry name" value="SH3-domain"/>
    <property type="match status" value="1"/>
</dbReference>
<evidence type="ECO:0000256" key="12">
    <source>
        <dbReference type="ARBA" id="ARBA00022989"/>
    </source>
</evidence>
<feature type="compositionally biased region" description="Basic and acidic residues" evidence="20">
    <location>
        <begin position="1101"/>
        <end position="1111"/>
    </location>
</feature>
<feature type="compositionally biased region" description="Polar residues" evidence="20">
    <location>
        <begin position="882"/>
        <end position="895"/>
    </location>
</feature>
<name>A0A7N5JUE6_AILME</name>
<feature type="region of interest" description="Disordered" evidence="20">
    <location>
        <begin position="1697"/>
        <end position="1829"/>
    </location>
</feature>
<feature type="coiled-coil region" evidence="19">
    <location>
        <begin position="1390"/>
        <end position="1452"/>
    </location>
</feature>
<feature type="compositionally biased region" description="Low complexity" evidence="20">
    <location>
        <begin position="539"/>
        <end position="553"/>
    </location>
</feature>
<feature type="compositionally biased region" description="Acidic residues" evidence="20">
    <location>
        <begin position="209"/>
        <end position="236"/>
    </location>
</feature>
<evidence type="ECO:0000256" key="13">
    <source>
        <dbReference type="ARBA" id="ARBA00023054"/>
    </source>
</evidence>
<evidence type="ECO:0000256" key="3">
    <source>
        <dbReference type="ARBA" id="ARBA00022448"/>
    </source>
</evidence>
<dbReference type="GO" id="GO:0140052">
    <property type="term" value="P:cellular response to oxidised low-density lipoprotein particle stimulus"/>
    <property type="evidence" value="ECO:0007669"/>
    <property type="project" value="Ensembl"/>
</dbReference>
<feature type="compositionally biased region" description="Pro residues" evidence="20">
    <location>
        <begin position="1"/>
        <end position="10"/>
    </location>
</feature>
<evidence type="ECO:0000256" key="15">
    <source>
        <dbReference type="ARBA" id="ARBA00023180"/>
    </source>
</evidence>
<keyword evidence="14" id="KW-0472">Membrane</keyword>
<feature type="compositionally biased region" description="Acidic residues" evidence="20">
    <location>
        <begin position="765"/>
        <end position="780"/>
    </location>
</feature>
<evidence type="ECO:0000256" key="2">
    <source>
        <dbReference type="ARBA" id="ARBA00022443"/>
    </source>
</evidence>
<dbReference type="GO" id="GO:0005789">
    <property type="term" value="C:endoplasmic reticulum membrane"/>
    <property type="evidence" value="ECO:0007669"/>
    <property type="project" value="UniProtKB-SubCell"/>
</dbReference>
<feature type="region of interest" description="Disordered" evidence="20">
    <location>
        <begin position="1477"/>
        <end position="1505"/>
    </location>
</feature>
<feature type="compositionally biased region" description="Basic and acidic residues" evidence="20">
    <location>
        <begin position="194"/>
        <end position="205"/>
    </location>
</feature>
<feature type="coiled-coil region" evidence="19">
    <location>
        <begin position="1271"/>
        <end position="1354"/>
    </location>
</feature>
<feature type="region of interest" description="Disordered" evidence="20">
    <location>
        <begin position="1143"/>
        <end position="1180"/>
    </location>
</feature>
<sequence length="1989" mass="220323">MDGPPPPRNPWKPEGEGASSQRLTVATRGWDLVVWKRRHQTKNGGEGGGGLVRAGPEMRSCEKVPKKDPVLGWWDGGSKVAERVLMYRGEALEDFTGPDCRFVSFKKGDPVYVYYKLAGRPPEVWAGSVGRIFGYFPKDLIQVVHEYTKEELQVPTDETDFVCFDGGRDDFDNYNVEKLLGFLGLYSSATGDSEKAIEKSQREDTPPEVFEDTPPEVFEESDLETEPVEVSSEEGESIFSENTKELKERSGVQKNHPHGNSQTDRAQGDPSSFEPFEELLQDKLKVPESENNKTSNGSQVSSEQEKMDAYKLLKKEMTLDLKTKFGSTADALVSDDETTRLVTSLEDDFDEDSDTEYYTVGKEEEENEENFDELPLLTFTHGGEDVKTPAKSGVEKYSADREQSSNGEDTVEAAQPPGIRSYDKNILTTWEDTVFSFTEDDGQTGVDLGSSDSEEGKEGDDGFVPDSKRGKPQSATDYTDPKKVEDSLLTVDVPKTNNDKDPEIHSTEEGRKAEESRRGLAQDEGGLEEEKQEGVTAHGSPQSSDPGSSPAAGKGKEMLELELDNKKNDLKGTAIHVSKGMLHEGKPGEQSLGGGLAPEPVPEASGSQGNEEKVGWESVDVAPPLGSHQHNASKDRVGEEHALVSGVKPHMLSVEPLSEEFKEEQLKTRNQPRPSPLDEIGLPREPEEEGPILGRNRSWPQGREEAIAHSKQVGEKVRQSEEEVKEDPSGEELAPHKPGAGSWEVEATGQADSLEGPGFHPEKPEAEDDYSPEELLEDENAVSAKQSKEQSPKVPGGRLDGNLQAPPRAGLGAINPDAETEGSKEETSNILEVERKSETLGQGVDTGGREAGSGVVETESPPAAKKAQRASEVRDSPDRKNQTLQLDEMFQNQDTDYFKEDSPEESAQKPVIEELSEEDQEDIEVFTDTGSQASATEEHGDDRPHWAPQTAGKPAHSGDVKDLPIIGSFFKEQQSLQRFQKYFDVHELEAMFHEMSLKLKAAQQESLPYNVEKVLDKVFRASESHILSIAEKMLDTHVTENRDLGMKENNIFEEAAVLDDIQDLIYFVRYRHSAMEATAPLATALLPQEGWGGSMEGMQPHLEDNFPRDNTEDSFPQENAEDHFPQDNEEDLKVQVLKEPSHLDEPVTGDKGGPEVSQHPNTEKDVDPGIITTESSPVDAIDGEKQLETNAEEPASVTPLENAILLIYSFVFYLTKTLVATLPDDVQPGPDFYGLPWKPVLITAFLGIGSFAVVFWRTVLVVKSRVYQVTEQQISEKLKNIMKENAELVQKLSNYEQKIKESKKHVQETKKQNMILSDEAVKFKDKIKKLEETNEILDDTAKNLRVMLESEREQNVKNQDLILENKKSIEKLKDVISVNASEFSEVQIALNEAKLSEEKVKSECHRVQEENARLKKKKEQLQQEIKDWSKSHAELSEQIKAFEQSQKNLEVALTHKDDNINALTNCITQLNRLDCESESEGQNKGGNELDELSNGEVGGDRSEKMKNQIKQMMDISRTQTAISVVEEDLKLLQFKLRASMSTKCNLEDQIKKLEDDRHSLQSAKAVLEDECQTLRQKVEILNELYQQKEMALQKKLSQEEFERQEREQRLSAADEKALLAVEEVKTYKRRIEEMEDELQKTERSFKNQIATHEKKAHDNWLKARAAERAIAEEKREAANLRHKLLELTQKMAMLQEEPVIVKPRPGRPNTQNPPWRGPLSQNGSFGPSPVSGGECSPPPTADPPARPLSATLNRRDMPRGEFGSMDGPLPRPRWSSEASGKPSASDPGSGAAPMMNSSSRSSSPTKVLDEGKQTVPQDPEGSSVPSSTSVAEQLVVVTMAAKGPPPFPGVPLMSSPMGGPLPPPIRYGPPPQLCGPFGPRPLPPPFGPALRPPLGLREYAPGMPPGKRDLSLDPREFLPGHTPFRPLGSLGPREYFIPGTRPPPPTHGPQDYPPPPAARDLLPSGSRDEPPPASQSGSQDCSQALKQSP</sequence>
<evidence type="ECO:0000256" key="8">
    <source>
        <dbReference type="ARBA" id="ARBA00022729"/>
    </source>
</evidence>
<feature type="compositionally biased region" description="Basic and acidic residues" evidence="20">
    <location>
        <begin position="1906"/>
        <end position="1918"/>
    </location>
</feature>
<dbReference type="GO" id="GO:0002042">
    <property type="term" value="P:cell migration involved in sprouting angiogenesis"/>
    <property type="evidence" value="ECO:0007669"/>
    <property type="project" value="Ensembl"/>
</dbReference>
<feature type="region of interest" description="Disordered" evidence="20">
    <location>
        <begin position="1861"/>
        <end position="1989"/>
    </location>
</feature>
<feature type="compositionally biased region" description="Pro residues" evidence="20">
    <location>
        <begin position="1861"/>
        <end position="1891"/>
    </location>
</feature>
<evidence type="ECO:0000313" key="22">
    <source>
        <dbReference type="Ensembl" id="ENSAMEP00000028593.1"/>
    </source>
</evidence>
<comment type="similarity">
    <text evidence="16">Belongs to the MIA/OTOR family. Tango1 subfamily.</text>
</comment>
<dbReference type="InterPro" id="IPR036028">
    <property type="entry name" value="SH3-like_dom_sf"/>
</dbReference>
<feature type="region of interest" description="Disordered" evidence="20">
    <location>
        <begin position="1"/>
        <end position="25"/>
    </location>
</feature>
<keyword evidence="23" id="KW-1185">Reference proteome</keyword>
<dbReference type="Ensembl" id="ENSAMET00000028946.1">
    <property type="protein sequence ID" value="ENSAMEP00000028593.1"/>
    <property type="gene ID" value="ENSAMEG00000006877.2"/>
</dbReference>
<dbReference type="GO" id="GO:0006887">
    <property type="term" value="P:exocytosis"/>
    <property type="evidence" value="ECO:0007669"/>
    <property type="project" value="UniProtKB-KW"/>
</dbReference>
<dbReference type="InterPro" id="IPR001452">
    <property type="entry name" value="SH3_domain"/>
</dbReference>
<evidence type="ECO:0000256" key="16">
    <source>
        <dbReference type="ARBA" id="ARBA00061139"/>
    </source>
</evidence>
<dbReference type="GO" id="GO:0007029">
    <property type="term" value="P:endoplasmic reticulum organization"/>
    <property type="evidence" value="ECO:0007669"/>
    <property type="project" value="Ensembl"/>
</dbReference>
<keyword evidence="4" id="KW-0488">Methylation</keyword>
<feature type="compositionally biased region" description="Basic and acidic residues" evidence="20">
    <location>
        <begin position="936"/>
        <end position="945"/>
    </location>
</feature>
<evidence type="ECO:0000256" key="17">
    <source>
        <dbReference type="ARBA" id="ARBA00068894"/>
    </source>
</evidence>
<dbReference type="Gene3D" id="2.30.30.40">
    <property type="entry name" value="SH3 Domains"/>
    <property type="match status" value="1"/>
</dbReference>
<feature type="compositionally biased region" description="Basic and acidic residues" evidence="20">
    <location>
        <begin position="382"/>
        <end position="403"/>
    </location>
</feature>
<keyword evidence="6" id="KW-0597">Phosphoprotein</keyword>
<keyword evidence="11" id="KW-0653">Protein transport</keyword>
<keyword evidence="2 18" id="KW-0728">SH3 domain</keyword>